<comment type="similarity">
    <text evidence="1">Belongs to the HMG-CoA lyase family.</text>
</comment>
<accession>S9QPD6</accession>
<dbReference type="SUPFAM" id="SSF51569">
    <property type="entry name" value="Aldolase"/>
    <property type="match status" value="1"/>
</dbReference>
<evidence type="ECO:0000256" key="3">
    <source>
        <dbReference type="ARBA" id="ARBA00023239"/>
    </source>
</evidence>
<dbReference type="EMBL" id="AOLV01000033">
    <property type="protein sequence ID" value="EPX83311.1"/>
    <property type="molecule type" value="Genomic_DNA"/>
</dbReference>
<evidence type="ECO:0000256" key="1">
    <source>
        <dbReference type="ARBA" id="ARBA00009405"/>
    </source>
</evidence>
<comment type="caution">
    <text evidence="5">The sequence shown here is derived from an EMBL/GenBank/DDBJ whole genome shotgun (WGS) entry which is preliminary data.</text>
</comment>
<organism evidence="5 6">
    <name type="scientific">Rubellimicrobium thermophilum DSM 16684</name>
    <dbReference type="NCBI Taxonomy" id="1123069"/>
    <lineage>
        <taxon>Bacteria</taxon>
        <taxon>Pseudomonadati</taxon>
        <taxon>Pseudomonadota</taxon>
        <taxon>Alphaproteobacteria</taxon>
        <taxon>Rhodobacterales</taxon>
        <taxon>Roseobacteraceae</taxon>
        <taxon>Rubellimicrobium</taxon>
    </lineage>
</organism>
<dbReference type="InterPro" id="IPR013785">
    <property type="entry name" value="Aldolase_TIM"/>
</dbReference>
<keyword evidence="6" id="KW-1185">Reference proteome</keyword>
<reference evidence="5 6" key="1">
    <citation type="journal article" date="2013" name="Stand. Genomic Sci.">
        <title>Genome sequence of the reddish-pigmented Rubellimicrobium thermophilum type strain (DSM 16684(T)), a member of the Roseobacter clade.</title>
        <authorList>
            <person name="Fiebig A."/>
            <person name="Riedel T."/>
            <person name="Gronow S."/>
            <person name="Petersen J."/>
            <person name="Klenk H.P."/>
            <person name="Goker M."/>
        </authorList>
    </citation>
    <scope>NUCLEOTIDE SEQUENCE [LARGE SCALE GENOMIC DNA]</scope>
    <source>
        <strain evidence="5 6">DSM 16684</strain>
    </source>
</reference>
<evidence type="ECO:0000259" key="4">
    <source>
        <dbReference type="PROSITE" id="PS50991"/>
    </source>
</evidence>
<dbReference type="PANTHER" id="PTHR42738">
    <property type="entry name" value="HYDROXYMETHYLGLUTARYL-COA LYASE"/>
    <property type="match status" value="1"/>
</dbReference>
<dbReference type="InterPro" id="IPR043594">
    <property type="entry name" value="HMGL"/>
</dbReference>
<evidence type="ECO:0000313" key="6">
    <source>
        <dbReference type="Proteomes" id="UP000015346"/>
    </source>
</evidence>
<dbReference type="GO" id="GO:0004419">
    <property type="term" value="F:hydroxymethylglutaryl-CoA lyase activity"/>
    <property type="evidence" value="ECO:0007669"/>
    <property type="project" value="TreeGrafter"/>
</dbReference>
<evidence type="ECO:0000256" key="2">
    <source>
        <dbReference type="ARBA" id="ARBA00022723"/>
    </source>
</evidence>
<name>S9QPD6_9RHOB</name>
<dbReference type="InterPro" id="IPR000891">
    <property type="entry name" value="PYR_CT"/>
</dbReference>
<evidence type="ECO:0000313" key="5">
    <source>
        <dbReference type="EMBL" id="EPX83311.1"/>
    </source>
</evidence>
<dbReference type="AlphaFoldDB" id="S9QPD6"/>
<dbReference type="GO" id="GO:0006552">
    <property type="term" value="P:L-leucine catabolic process"/>
    <property type="evidence" value="ECO:0007669"/>
    <property type="project" value="TreeGrafter"/>
</dbReference>
<dbReference type="HOGENOM" id="CLU_120950_0_0_5"/>
<dbReference type="GO" id="GO:0046951">
    <property type="term" value="P:ketone body biosynthetic process"/>
    <property type="evidence" value="ECO:0007669"/>
    <property type="project" value="TreeGrafter"/>
</dbReference>
<dbReference type="PANTHER" id="PTHR42738:SF7">
    <property type="entry name" value="HYDROXYMETHYLGLUTARYL-COA LYASE"/>
    <property type="match status" value="1"/>
</dbReference>
<dbReference type="Pfam" id="PF00682">
    <property type="entry name" value="HMGL-like"/>
    <property type="match status" value="1"/>
</dbReference>
<protein>
    <submittedName>
        <fullName evidence="5">Isopropylmalate/homocitrate/citramalate synthase</fullName>
    </submittedName>
</protein>
<dbReference type="Gene3D" id="3.20.20.70">
    <property type="entry name" value="Aldolase class I"/>
    <property type="match status" value="1"/>
</dbReference>
<dbReference type="GO" id="GO:0046872">
    <property type="term" value="F:metal ion binding"/>
    <property type="evidence" value="ECO:0007669"/>
    <property type="project" value="UniProtKB-KW"/>
</dbReference>
<sequence>MDSVEVVEVGPRDGLQSETRAIPAARKVALVDALSACGFRRIEAASFVSPRRVPQMADGAEVMARIARPRGTAFMALVPNLRGYAAARAAGADWVAVFAAATEGFSRANLNASVGAALDRLAEVVQAARADAVPVRGYVSVVTDCPYEGPVAPQAVAAVAGRLLEMGCA</sequence>
<gene>
    <name evidence="5" type="ORF">ruthe_02937</name>
</gene>
<feature type="domain" description="Pyruvate carboxyltransferase" evidence="4">
    <location>
        <begin position="4"/>
        <end position="169"/>
    </location>
</feature>
<dbReference type="PROSITE" id="PS50991">
    <property type="entry name" value="PYR_CT"/>
    <property type="match status" value="1"/>
</dbReference>
<keyword evidence="3" id="KW-0456">Lyase</keyword>
<dbReference type="STRING" id="1123069.ruthe_02937"/>
<keyword evidence="2" id="KW-0479">Metal-binding</keyword>
<proteinExistence type="inferred from homology"/>
<dbReference type="PATRIC" id="fig|1123069.3.peg.2911"/>
<dbReference type="Proteomes" id="UP000015346">
    <property type="component" value="Unassembled WGS sequence"/>
</dbReference>